<evidence type="ECO:0000313" key="7">
    <source>
        <dbReference type="EMBL" id="CAB9497172.1"/>
    </source>
</evidence>
<name>A0A9N8H2A2_9STRA</name>
<feature type="compositionally biased region" description="Low complexity" evidence="5">
    <location>
        <begin position="23"/>
        <end position="52"/>
    </location>
</feature>
<dbReference type="Gene3D" id="6.10.140.2220">
    <property type="match status" value="1"/>
</dbReference>
<dbReference type="PROSITE" id="PS01360">
    <property type="entry name" value="ZF_MYND_1"/>
    <property type="match status" value="1"/>
</dbReference>
<evidence type="ECO:0000313" key="8">
    <source>
        <dbReference type="Proteomes" id="UP001153069"/>
    </source>
</evidence>
<reference evidence="7" key="1">
    <citation type="submission" date="2020-06" db="EMBL/GenBank/DDBJ databases">
        <authorList>
            <consortium name="Plant Systems Biology data submission"/>
        </authorList>
    </citation>
    <scope>NUCLEOTIDE SEQUENCE</scope>
    <source>
        <strain evidence="7">D6</strain>
    </source>
</reference>
<accession>A0A9N8H2A2</accession>
<keyword evidence="2 4" id="KW-0863">Zinc-finger</keyword>
<keyword evidence="1" id="KW-0479">Metal-binding</keyword>
<feature type="region of interest" description="Disordered" evidence="5">
    <location>
        <begin position="1"/>
        <end position="111"/>
    </location>
</feature>
<proteinExistence type="predicted"/>
<evidence type="ECO:0000259" key="6">
    <source>
        <dbReference type="PROSITE" id="PS50865"/>
    </source>
</evidence>
<dbReference type="OrthoDB" id="432970at2759"/>
<dbReference type="PROSITE" id="PS50865">
    <property type="entry name" value="ZF_MYND_2"/>
    <property type="match status" value="1"/>
</dbReference>
<feature type="compositionally biased region" description="Basic residues" evidence="5">
    <location>
        <begin position="1"/>
        <end position="15"/>
    </location>
</feature>
<dbReference type="GO" id="GO:0008270">
    <property type="term" value="F:zinc ion binding"/>
    <property type="evidence" value="ECO:0007669"/>
    <property type="project" value="UniProtKB-KW"/>
</dbReference>
<dbReference type="InterPro" id="IPR002893">
    <property type="entry name" value="Znf_MYND"/>
</dbReference>
<feature type="domain" description="MYND-type" evidence="6">
    <location>
        <begin position="471"/>
        <end position="515"/>
    </location>
</feature>
<evidence type="ECO:0000256" key="4">
    <source>
        <dbReference type="PROSITE-ProRule" id="PRU00134"/>
    </source>
</evidence>
<dbReference type="EMBL" id="CAICTM010000015">
    <property type="protein sequence ID" value="CAB9497172.1"/>
    <property type="molecule type" value="Genomic_DNA"/>
</dbReference>
<dbReference type="Proteomes" id="UP001153069">
    <property type="component" value="Unassembled WGS sequence"/>
</dbReference>
<evidence type="ECO:0000256" key="1">
    <source>
        <dbReference type="ARBA" id="ARBA00022723"/>
    </source>
</evidence>
<dbReference type="Pfam" id="PF01753">
    <property type="entry name" value="zf-MYND"/>
    <property type="match status" value="1"/>
</dbReference>
<evidence type="ECO:0000256" key="2">
    <source>
        <dbReference type="ARBA" id="ARBA00022771"/>
    </source>
</evidence>
<evidence type="ECO:0000256" key="3">
    <source>
        <dbReference type="ARBA" id="ARBA00022833"/>
    </source>
</evidence>
<dbReference type="SUPFAM" id="SSF144232">
    <property type="entry name" value="HIT/MYND zinc finger-like"/>
    <property type="match status" value="1"/>
</dbReference>
<gene>
    <name evidence="7" type="ORF">SEMRO_15_G011260.1</name>
</gene>
<keyword evidence="3" id="KW-0862">Zinc</keyword>
<organism evidence="7 8">
    <name type="scientific">Seminavis robusta</name>
    <dbReference type="NCBI Taxonomy" id="568900"/>
    <lineage>
        <taxon>Eukaryota</taxon>
        <taxon>Sar</taxon>
        <taxon>Stramenopiles</taxon>
        <taxon>Ochrophyta</taxon>
        <taxon>Bacillariophyta</taxon>
        <taxon>Bacillariophyceae</taxon>
        <taxon>Bacillariophycidae</taxon>
        <taxon>Naviculales</taxon>
        <taxon>Naviculaceae</taxon>
        <taxon>Seminavis</taxon>
    </lineage>
</organism>
<comment type="caution">
    <text evidence="7">The sequence shown here is derived from an EMBL/GenBank/DDBJ whole genome shotgun (WGS) entry which is preliminary data.</text>
</comment>
<keyword evidence="8" id="KW-1185">Reference proteome</keyword>
<protein>
    <recommendedName>
        <fullName evidence="6">MYND-type domain-containing protein</fullName>
    </recommendedName>
</protein>
<feature type="compositionally biased region" description="Low complexity" evidence="5">
    <location>
        <begin position="59"/>
        <end position="107"/>
    </location>
</feature>
<dbReference type="AlphaFoldDB" id="A0A9N8H2A2"/>
<evidence type="ECO:0000256" key="5">
    <source>
        <dbReference type="SAM" id="MobiDB-lite"/>
    </source>
</evidence>
<sequence>MAKSKKGKKGGKSQQKKNDDHGNSNTSTNTNTNATNTSGNSNNNGSSNNASTWSIPPSAAVTTGTGSTNNNTKGVNGNAVVSDSNGTNKTTNNLNTTNTGTTGSTPNPMDANATINGAAEDRDDLTWLRECDTRVDTKGQPYLQLEYRDDDTIMLYLKNFLEKSSAQKQVVDEFYQIWQQTVLSTLLEMSAVWQKENVTPDDQRHMKERLKKARYKISFLLHRVMGGMLTSALTKWQNRREDLLHVCFQTLQLLPRLAESCPHHKSDIRQVIIHFEGKEFLASCACETWDTLYDHSIPLDPKTFVPILRRCAMLDILDKDWNMLGGWEDILKALEAKCFMDTGPVPRLASDSVLQETTTILRNARNSMQCKFFSVRFLRYTDDQAPQRWRYFPKCSAPACANLETPQKPHTLRCTNCWYFHYCSSSCQEYCDSIMGLHPKFCKDTPKDKAAQCQKEMEQYLGLNQEPDMTCHACGLEEHHVTEGMKRCSQCQKVYYCSRQCQEWDWRVGGHKQVCKETNTSASDALLNSMDQTLPVPASSNNGTANVVE</sequence>